<keyword evidence="6" id="KW-0378">Hydrolase</keyword>
<dbReference type="GO" id="GO:0046872">
    <property type="term" value="F:metal ion binding"/>
    <property type="evidence" value="ECO:0007669"/>
    <property type="project" value="UniProtKB-KW"/>
</dbReference>
<feature type="binding site" evidence="9">
    <location>
        <position position="88"/>
    </location>
    <ligand>
        <name>Mg(2+)</name>
        <dbReference type="ChEBI" id="CHEBI:18420"/>
        <label>1</label>
    </ligand>
</feature>
<reference evidence="12 15" key="2">
    <citation type="submission" date="2020-08" db="EMBL/GenBank/DDBJ databases">
        <title>Genomic Encyclopedia of Type Strains, Phase IV (KMG-IV): sequencing the most valuable type-strain genomes for metagenomic binning, comparative biology and taxonomic classification.</title>
        <authorList>
            <person name="Goeker M."/>
        </authorList>
    </citation>
    <scope>NUCLEOTIDE SEQUENCE [LARGE SCALE GENOMIC DNA]</scope>
    <source>
        <strain evidence="12 15">DSM 100021</strain>
    </source>
</reference>
<comment type="catalytic activity">
    <reaction evidence="1">
        <text>GDP-alpha-D-mannose + H2O = alpha-D-mannose 1-phosphate + GMP + 2 H(+)</text>
        <dbReference type="Rhea" id="RHEA:27978"/>
        <dbReference type="ChEBI" id="CHEBI:15377"/>
        <dbReference type="ChEBI" id="CHEBI:15378"/>
        <dbReference type="ChEBI" id="CHEBI:57527"/>
        <dbReference type="ChEBI" id="CHEBI:58115"/>
        <dbReference type="ChEBI" id="CHEBI:58409"/>
    </reaction>
</comment>
<evidence type="ECO:0000256" key="6">
    <source>
        <dbReference type="ARBA" id="ARBA00022801"/>
    </source>
</evidence>
<reference evidence="13 14" key="1">
    <citation type="submission" date="2016-09" db="EMBL/GenBank/DDBJ databases">
        <title>Rhizobium oryziradicis sp. nov., isolated from the root of rice.</title>
        <authorList>
            <person name="Zhao J."/>
            <person name="Zhang X."/>
        </authorList>
    </citation>
    <scope>NUCLEOTIDE SEQUENCE [LARGE SCALE GENOMIC DNA]</scope>
    <source>
        <strain evidence="13 14">14971</strain>
    </source>
</reference>
<dbReference type="NCBIfam" id="TIGR00052">
    <property type="entry name" value="nudix-type nucleoside diphosphatase, YffH/AdpP family"/>
    <property type="match status" value="1"/>
</dbReference>
<protein>
    <recommendedName>
        <fullName evidence="5">GDP-mannose pyrophosphatase</fullName>
    </recommendedName>
    <alternativeName>
        <fullName evidence="7">GDP-mannose hydrolase</fullName>
    </alternativeName>
    <alternativeName>
        <fullName evidence="8">GDPMK</fullName>
    </alternativeName>
</protein>
<sequence>MSKFDETSITVVEDKTLWKGWSHLRKMVFDYVKPDGSTKRLSWEVFDRGHAVAILLYDPLKKTTLLVRQFRIPAYMMGDKPFILEVPAGMTDGEAAKDAVTREVVEETGYHIGEPRFLFTAYMSPGAVTEKIHFFYSEITDAQKLSKGGGLEEEHEDLELVELPLAEAVEMIGRGEIVDGKTIMLLQWAALNLR</sequence>
<feature type="binding site" evidence="9">
    <location>
        <position position="103"/>
    </location>
    <ligand>
        <name>Mg(2+)</name>
        <dbReference type="ChEBI" id="CHEBI:18420"/>
        <label>1</label>
    </ligand>
</feature>
<dbReference type="OrthoDB" id="5292471at2"/>
<dbReference type="PANTHER" id="PTHR11839:SF18">
    <property type="entry name" value="NUDIX HYDROLASE DOMAIN-CONTAINING PROTEIN"/>
    <property type="match status" value="1"/>
</dbReference>
<feature type="binding site" evidence="9">
    <location>
        <position position="107"/>
    </location>
    <ligand>
        <name>Mg(2+)</name>
        <dbReference type="ChEBI" id="CHEBI:18420"/>
        <label>1</label>
    </ligand>
</feature>
<dbReference type="STRING" id="887144.BJF91_03890"/>
<evidence type="ECO:0000256" key="4">
    <source>
        <dbReference type="ARBA" id="ARBA00011738"/>
    </source>
</evidence>
<dbReference type="GO" id="GO:0005829">
    <property type="term" value="C:cytosol"/>
    <property type="evidence" value="ECO:0007669"/>
    <property type="project" value="TreeGrafter"/>
</dbReference>
<keyword evidence="14" id="KW-1185">Reference proteome</keyword>
<dbReference type="Pfam" id="PF00293">
    <property type="entry name" value="NUDIX"/>
    <property type="match status" value="1"/>
</dbReference>
<evidence type="ECO:0000256" key="10">
    <source>
        <dbReference type="PIRSR" id="PIRSR604385-3"/>
    </source>
</evidence>
<comment type="caution">
    <text evidence="13">The sequence shown here is derived from an EMBL/GenBank/DDBJ whole genome shotgun (WGS) entry which is preliminary data.</text>
</comment>
<evidence type="ECO:0000256" key="9">
    <source>
        <dbReference type="PIRSR" id="PIRSR604385-2"/>
    </source>
</evidence>
<feature type="domain" description="Nudix hydrolase" evidence="11">
    <location>
        <begin position="47"/>
        <end position="190"/>
    </location>
</feature>
<dbReference type="EMBL" id="MKIN01000027">
    <property type="protein sequence ID" value="OLP47554.1"/>
    <property type="molecule type" value="Genomic_DNA"/>
</dbReference>
<dbReference type="PROSITE" id="PS51462">
    <property type="entry name" value="NUDIX"/>
    <property type="match status" value="1"/>
</dbReference>
<keyword evidence="9" id="KW-0460">Magnesium</keyword>
<evidence type="ECO:0000256" key="5">
    <source>
        <dbReference type="ARBA" id="ARBA00016377"/>
    </source>
</evidence>
<dbReference type="GO" id="GO:0019693">
    <property type="term" value="P:ribose phosphate metabolic process"/>
    <property type="evidence" value="ECO:0007669"/>
    <property type="project" value="TreeGrafter"/>
</dbReference>
<evidence type="ECO:0000313" key="14">
    <source>
        <dbReference type="Proteomes" id="UP000185598"/>
    </source>
</evidence>
<accession>A0A1Q8ZYY5</accession>
<dbReference type="AlphaFoldDB" id="A0A1Q8ZYY5"/>
<dbReference type="GO" id="GO:0019144">
    <property type="term" value="F:ADP-sugar diphosphatase activity"/>
    <property type="evidence" value="ECO:0007669"/>
    <property type="project" value="TreeGrafter"/>
</dbReference>
<evidence type="ECO:0000313" key="15">
    <source>
        <dbReference type="Proteomes" id="UP000544107"/>
    </source>
</evidence>
<gene>
    <name evidence="13" type="ORF">BJF91_03890</name>
    <name evidence="12" type="ORF">GGQ71_001759</name>
</gene>
<dbReference type="CDD" id="cd24157">
    <property type="entry name" value="NUDIX_GDPMK"/>
    <property type="match status" value="1"/>
</dbReference>
<evidence type="ECO:0000259" key="11">
    <source>
        <dbReference type="PROSITE" id="PS51462"/>
    </source>
</evidence>
<evidence type="ECO:0000313" key="13">
    <source>
        <dbReference type="EMBL" id="OLP47554.1"/>
    </source>
</evidence>
<organism evidence="13 14">
    <name type="scientific">Allorhizobium taibaishanense</name>
    <dbReference type="NCBI Taxonomy" id="887144"/>
    <lineage>
        <taxon>Bacteria</taxon>
        <taxon>Pseudomonadati</taxon>
        <taxon>Pseudomonadota</taxon>
        <taxon>Alphaproteobacteria</taxon>
        <taxon>Hyphomicrobiales</taxon>
        <taxon>Rhizobiaceae</taxon>
        <taxon>Rhizobium/Agrobacterium group</taxon>
        <taxon>Allorhizobium</taxon>
    </lineage>
</organism>
<name>A0A1Q8ZYY5_9HYPH</name>
<dbReference type="EMBL" id="JACIED010000002">
    <property type="protein sequence ID" value="MBB4007496.1"/>
    <property type="molecule type" value="Genomic_DNA"/>
</dbReference>
<proteinExistence type="inferred from homology"/>
<dbReference type="GO" id="GO:0006753">
    <property type="term" value="P:nucleoside phosphate metabolic process"/>
    <property type="evidence" value="ECO:0007669"/>
    <property type="project" value="TreeGrafter"/>
</dbReference>
<evidence type="ECO:0000256" key="2">
    <source>
        <dbReference type="ARBA" id="ARBA00001946"/>
    </source>
</evidence>
<dbReference type="InterPro" id="IPR000086">
    <property type="entry name" value="NUDIX_hydrolase_dom"/>
</dbReference>
<dbReference type="Proteomes" id="UP000544107">
    <property type="component" value="Unassembled WGS sequence"/>
</dbReference>
<dbReference type="Proteomes" id="UP000185598">
    <property type="component" value="Unassembled WGS sequence"/>
</dbReference>
<comment type="subunit">
    <text evidence="4">Homodimer.</text>
</comment>
<feature type="short sequence motif" description="Nudix box" evidence="10">
    <location>
        <begin position="89"/>
        <end position="110"/>
    </location>
</feature>
<dbReference type="Gene3D" id="3.90.79.10">
    <property type="entry name" value="Nucleoside Triphosphate Pyrophosphohydrolase"/>
    <property type="match status" value="1"/>
</dbReference>
<dbReference type="SUPFAM" id="SSF55811">
    <property type="entry name" value="Nudix"/>
    <property type="match status" value="1"/>
</dbReference>
<dbReference type="RefSeq" id="WP_075616732.1">
    <property type="nucleotide sequence ID" value="NZ_JACIED010000002.1"/>
</dbReference>
<feature type="binding site" evidence="9">
    <location>
        <position position="156"/>
    </location>
    <ligand>
        <name>Mg(2+)</name>
        <dbReference type="ChEBI" id="CHEBI:18420"/>
        <label>1</label>
    </ligand>
</feature>
<evidence type="ECO:0000256" key="7">
    <source>
        <dbReference type="ARBA" id="ARBA00032162"/>
    </source>
</evidence>
<comment type="cofactor">
    <cofactor evidence="2 9">
        <name>Mg(2+)</name>
        <dbReference type="ChEBI" id="CHEBI:18420"/>
    </cofactor>
</comment>
<keyword evidence="9" id="KW-0479">Metal-binding</keyword>
<dbReference type="PANTHER" id="PTHR11839">
    <property type="entry name" value="UDP/ADP-SUGAR PYROPHOSPHATASE"/>
    <property type="match status" value="1"/>
</dbReference>
<evidence type="ECO:0000256" key="8">
    <source>
        <dbReference type="ARBA" id="ARBA00032272"/>
    </source>
</evidence>
<evidence type="ECO:0000313" key="12">
    <source>
        <dbReference type="EMBL" id="MBB4007496.1"/>
    </source>
</evidence>
<dbReference type="InterPro" id="IPR004385">
    <property type="entry name" value="NDP_pyrophosphatase"/>
</dbReference>
<evidence type="ECO:0000256" key="3">
    <source>
        <dbReference type="ARBA" id="ARBA00007275"/>
    </source>
</evidence>
<dbReference type="InterPro" id="IPR015797">
    <property type="entry name" value="NUDIX_hydrolase-like_dom_sf"/>
</dbReference>
<comment type="similarity">
    <text evidence="3">Belongs to the Nudix hydrolase family. NudK subfamily.</text>
</comment>
<evidence type="ECO:0000256" key="1">
    <source>
        <dbReference type="ARBA" id="ARBA00000847"/>
    </source>
</evidence>